<feature type="compositionally biased region" description="Polar residues" evidence="1">
    <location>
        <begin position="35"/>
        <end position="45"/>
    </location>
</feature>
<feature type="domain" description="Heterokaryon incompatibility" evidence="2">
    <location>
        <begin position="153"/>
        <end position="240"/>
    </location>
</feature>
<dbReference type="PANTHER" id="PTHR24148">
    <property type="entry name" value="ANKYRIN REPEAT DOMAIN-CONTAINING PROTEIN 39 HOMOLOG-RELATED"/>
    <property type="match status" value="1"/>
</dbReference>
<proteinExistence type="predicted"/>
<accession>A0A2H3D755</accession>
<reference evidence="4" key="1">
    <citation type="journal article" date="2017" name="Nat. Ecol. Evol.">
        <title>Genome expansion and lineage-specific genetic innovations in the forest pathogenic fungi Armillaria.</title>
        <authorList>
            <person name="Sipos G."/>
            <person name="Prasanna A.N."/>
            <person name="Walter M.C."/>
            <person name="O'Connor E."/>
            <person name="Balint B."/>
            <person name="Krizsan K."/>
            <person name="Kiss B."/>
            <person name="Hess J."/>
            <person name="Varga T."/>
            <person name="Slot J."/>
            <person name="Riley R."/>
            <person name="Boka B."/>
            <person name="Rigling D."/>
            <person name="Barry K."/>
            <person name="Lee J."/>
            <person name="Mihaltcheva S."/>
            <person name="LaButti K."/>
            <person name="Lipzen A."/>
            <person name="Waldron R."/>
            <person name="Moloney N.M."/>
            <person name="Sperisen C."/>
            <person name="Kredics L."/>
            <person name="Vagvoelgyi C."/>
            <person name="Patrignani A."/>
            <person name="Fitzpatrick D."/>
            <person name="Nagy I."/>
            <person name="Doyle S."/>
            <person name="Anderson J.B."/>
            <person name="Grigoriev I.V."/>
            <person name="Gueldener U."/>
            <person name="Muensterkoetter M."/>
            <person name="Nagy L.G."/>
        </authorList>
    </citation>
    <scope>NUCLEOTIDE SEQUENCE [LARGE SCALE GENOMIC DNA]</scope>
    <source>
        <strain evidence="4">Ar21-2</strain>
    </source>
</reference>
<evidence type="ECO:0000259" key="2">
    <source>
        <dbReference type="Pfam" id="PF06985"/>
    </source>
</evidence>
<dbReference type="EMBL" id="KZ293679">
    <property type="protein sequence ID" value="PBK87262.1"/>
    <property type="molecule type" value="Genomic_DNA"/>
</dbReference>
<dbReference type="Pfam" id="PF06985">
    <property type="entry name" value="HET"/>
    <property type="match status" value="1"/>
</dbReference>
<protein>
    <recommendedName>
        <fullName evidence="2">Heterokaryon incompatibility domain-containing protein</fullName>
    </recommendedName>
</protein>
<evidence type="ECO:0000313" key="3">
    <source>
        <dbReference type="EMBL" id="PBK87262.1"/>
    </source>
</evidence>
<gene>
    <name evidence="3" type="ORF">ARMGADRAFT_998204</name>
</gene>
<dbReference type="OrthoDB" id="5303367at2759"/>
<dbReference type="OMA" id="WIDRAWT"/>
<dbReference type="STRING" id="47427.A0A2H3D755"/>
<sequence length="645" mass="73530">MCVQVFRKLYLKLIEIFRFVINTWATLRIAGKNQTGTKGDNNRVQSRPACGINQNPSTSIADGHGEIVLDEPLIPVNGSNTMPRTVFSVKLSNLAGGTIELDPLATPRHFRLLDCSAFLDSDELRIIEYPQRTTVGSSQAFKSDISSSPLPPFAAISYPWRDLQHPSGTTTPSFSVSGAIHADPISIDILHTACLAARMFSCDYIWLDRLCILQTQKEDKNWQIKRMFRIYKACDTCLVLPGGLVRLAGLDEPTTWIDRAWTLQEVVAPGEMKAKCIFSFTHPTYRDFLEEQCNRWMYSDRARNFLLNRRLSPIENIVEAGRSALCSLDLLFNVMWGWAEWLRCFESTLSGQHEKFPIRIMYDPAISLLRRALLPSHRDLWVSAYTRSSSRPVDMVFSLMDLLGVSLDVDQYTEDDRLKATIKLIQTLMRRGESALWLYIAPWLRPSEEISTLPQMPETSESGRAYIKTQKGRVLAFEAAANEDTWRTDGAPKGEMTDSGYFAFWGKAALVNDWRETRRQSDTYDNGEIWAIIIGRLENLNRDPEMWKLVSTPGGDPTPAGVYELTLMLVERHGYGLFHRVGMEHEIDERKTVDWDWKYREFHVGGPGRGERVRFSVSPEGLTYKLVGTDSWDVSQVMIQRRRTA</sequence>
<dbReference type="AlphaFoldDB" id="A0A2H3D755"/>
<dbReference type="InterPro" id="IPR010730">
    <property type="entry name" value="HET"/>
</dbReference>
<name>A0A2H3D755_ARMGA</name>
<evidence type="ECO:0000313" key="4">
    <source>
        <dbReference type="Proteomes" id="UP000217790"/>
    </source>
</evidence>
<dbReference type="InParanoid" id="A0A2H3D755"/>
<feature type="region of interest" description="Disordered" evidence="1">
    <location>
        <begin position="35"/>
        <end position="58"/>
    </location>
</feature>
<dbReference type="InterPro" id="IPR052895">
    <property type="entry name" value="HetReg/Transcr_Mod"/>
</dbReference>
<organism evidence="3 4">
    <name type="scientific">Armillaria gallica</name>
    <name type="common">Bulbous honey fungus</name>
    <name type="synonym">Armillaria bulbosa</name>
    <dbReference type="NCBI Taxonomy" id="47427"/>
    <lineage>
        <taxon>Eukaryota</taxon>
        <taxon>Fungi</taxon>
        <taxon>Dikarya</taxon>
        <taxon>Basidiomycota</taxon>
        <taxon>Agaricomycotina</taxon>
        <taxon>Agaricomycetes</taxon>
        <taxon>Agaricomycetidae</taxon>
        <taxon>Agaricales</taxon>
        <taxon>Marasmiineae</taxon>
        <taxon>Physalacriaceae</taxon>
        <taxon>Armillaria</taxon>
    </lineage>
</organism>
<keyword evidence="4" id="KW-1185">Reference proteome</keyword>
<evidence type="ECO:0000256" key="1">
    <source>
        <dbReference type="SAM" id="MobiDB-lite"/>
    </source>
</evidence>
<dbReference type="PANTHER" id="PTHR24148:SF64">
    <property type="entry name" value="HETEROKARYON INCOMPATIBILITY DOMAIN-CONTAINING PROTEIN"/>
    <property type="match status" value="1"/>
</dbReference>
<dbReference type="Proteomes" id="UP000217790">
    <property type="component" value="Unassembled WGS sequence"/>
</dbReference>